<comment type="caution">
    <text evidence="2">The sequence shown here is derived from an EMBL/GenBank/DDBJ whole genome shotgun (WGS) entry which is preliminary data.</text>
</comment>
<evidence type="ECO:0008006" key="4">
    <source>
        <dbReference type="Google" id="ProtNLM"/>
    </source>
</evidence>
<name>A0AAW0AWU9_9AGAR</name>
<organism evidence="2 3">
    <name type="scientific">Paramarasmius palmivorus</name>
    <dbReference type="NCBI Taxonomy" id="297713"/>
    <lineage>
        <taxon>Eukaryota</taxon>
        <taxon>Fungi</taxon>
        <taxon>Dikarya</taxon>
        <taxon>Basidiomycota</taxon>
        <taxon>Agaricomycotina</taxon>
        <taxon>Agaricomycetes</taxon>
        <taxon>Agaricomycetidae</taxon>
        <taxon>Agaricales</taxon>
        <taxon>Marasmiineae</taxon>
        <taxon>Marasmiaceae</taxon>
        <taxon>Paramarasmius</taxon>
    </lineage>
</organism>
<feature type="region of interest" description="Disordered" evidence="1">
    <location>
        <begin position="76"/>
        <end position="95"/>
    </location>
</feature>
<gene>
    <name evidence="2" type="ORF">VNI00_018362</name>
</gene>
<keyword evidence="3" id="KW-1185">Reference proteome</keyword>
<proteinExistence type="predicted"/>
<evidence type="ECO:0000256" key="1">
    <source>
        <dbReference type="SAM" id="MobiDB-lite"/>
    </source>
</evidence>
<evidence type="ECO:0000313" key="2">
    <source>
        <dbReference type="EMBL" id="KAK7018103.1"/>
    </source>
</evidence>
<dbReference type="EMBL" id="JAYKXP010000228">
    <property type="protein sequence ID" value="KAK7018103.1"/>
    <property type="molecule type" value="Genomic_DNA"/>
</dbReference>
<protein>
    <recommendedName>
        <fullName evidence="4">JmjC domain-containing protein</fullName>
    </recommendedName>
</protein>
<dbReference type="AlphaFoldDB" id="A0AAW0AWU9"/>
<evidence type="ECO:0000313" key="3">
    <source>
        <dbReference type="Proteomes" id="UP001383192"/>
    </source>
</evidence>
<accession>A0AAW0AWU9</accession>
<reference evidence="2 3" key="1">
    <citation type="submission" date="2024-01" db="EMBL/GenBank/DDBJ databases">
        <title>A draft genome for a cacao thread blight-causing isolate of Paramarasmius palmivorus.</title>
        <authorList>
            <person name="Baruah I.K."/>
            <person name="Bukari Y."/>
            <person name="Amoako-Attah I."/>
            <person name="Meinhardt L.W."/>
            <person name="Bailey B.A."/>
            <person name="Cohen S.P."/>
        </authorList>
    </citation>
    <scope>NUCLEOTIDE SEQUENCE [LARGE SCALE GENOMIC DNA]</scope>
    <source>
        <strain evidence="2 3">GH-12</strain>
    </source>
</reference>
<dbReference type="Proteomes" id="UP001383192">
    <property type="component" value="Unassembled WGS sequence"/>
</dbReference>
<sequence length="828" mass="93208">MGSRQAFLPIGPSTETPQTVIKLPQEWQDIARFPWYSNTLTKTSLTEIQEDLPEEFKFHITALVNWPAILTACRTAQAQEKSQPPSNPTQINEDQGLTPITRRLTVIKRHQTRLSYAQVLQNLDHVALYLMVLKHVNIQHLVLSQNSLHIQAPDYPSPTDNADEILKGLSVEDRQVVKNHVCKNTPYWRNPLYFSLAITPLILLLGIKFHQPLRYHMTAAWLTLGNAQSNEFTRLEQLLWEELLLMVNADKSAKDALVSFLLNSQSVNPTTNLWSPPTPHQPVDDSLLCDFLGVDQLPDPPAATPKEQELYDTILELPERTTTAEQQQRLAEAVTKAKEAHIAALDTPLAADFLRRTTPSETLQTQLPTNNPVSKSIFILPPKLIPAIKYFHSTPYTVYTSATPPVKAQGRFRSIISNIQQEVTELFNKVADYDTLNSHHNANHPSTYALGVHRIPCHQYLSTVTSLKHHVFQEKIFHILAYPSLHTQSTEDQSPKCCCPLAIQHNNSTSECAYGSRIFFILVPTNATDTRTPGHRSYMTDLARDGTNVFGWVLSHVVLNPGDSLLLPPLTPYYEVVLETSLTHTDHFIATATICQSCWSIIHALYHQEDYDSVSLYSTRVALAEILLYWKNIICDTNHLDTTSKCVTSYHIPHPYTMTGILDILSLINIIEMGSTLWLDTYCGVTHAPELISLYVRAKDAGEALVAWIANNCTITLQKPTDGSGNQEVMTPDGQVIIADINDIRQSYIIQQAMTLIRQASDEVPEHSITLSPHHREVETMLCKNLHAPHLTVLHHLKEFAQSQSNNVFYTTRDSLFPEAKKGTCLAL</sequence>